<name>S7T803_DESML</name>
<dbReference type="OrthoDB" id="570928at2"/>
<keyword evidence="3" id="KW-1185">Reference proteome</keyword>
<feature type="domain" description="Type I restriction enzyme R protein N-terminal" evidence="1">
    <location>
        <begin position="102"/>
        <end position="195"/>
    </location>
</feature>
<dbReference type="AlphaFoldDB" id="S7T803"/>
<dbReference type="EMBL" id="ATHJ01000128">
    <property type="protein sequence ID" value="EPR33252.1"/>
    <property type="molecule type" value="Genomic_DNA"/>
</dbReference>
<dbReference type="Proteomes" id="UP000014977">
    <property type="component" value="Unassembled WGS sequence"/>
</dbReference>
<dbReference type="eggNOG" id="COG2810">
    <property type="taxonomic scope" value="Bacteria"/>
</dbReference>
<dbReference type="CDD" id="cd20335">
    <property type="entry name" value="BRcat_RBR"/>
    <property type="match status" value="1"/>
</dbReference>
<evidence type="ECO:0000313" key="3">
    <source>
        <dbReference type="Proteomes" id="UP000014977"/>
    </source>
</evidence>
<proteinExistence type="predicted"/>
<gene>
    <name evidence="2" type="ORF">dsmv_3508</name>
</gene>
<dbReference type="STRING" id="897.B2D07_02480"/>
<dbReference type="Pfam" id="PF13588">
    <property type="entry name" value="HSDR_N_2"/>
    <property type="match status" value="1"/>
</dbReference>
<comment type="caution">
    <text evidence="2">The sequence shown here is derived from an EMBL/GenBank/DDBJ whole genome shotgun (WGS) entry which is preliminary data.</text>
</comment>
<organism evidence="2 3">
    <name type="scientific">Desulfococcus multivorans DSM 2059</name>
    <dbReference type="NCBI Taxonomy" id="1121405"/>
    <lineage>
        <taxon>Bacteria</taxon>
        <taxon>Pseudomonadati</taxon>
        <taxon>Thermodesulfobacteriota</taxon>
        <taxon>Desulfobacteria</taxon>
        <taxon>Desulfobacterales</taxon>
        <taxon>Desulfococcaceae</taxon>
        <taxon>Desulfococcus</taxon>
    </lineage>
</organism>
<dbReference type="RefSeq" id="WP_020878664.1">
    <property type="nucleotide sequence ID" value="NZ_ATHJ01000128.1"/>
</dbReference>
<accession>S7T803</accession>
<evidence type="ECO:0000313" key="2">
    <source>
        <dbReference type="EMBL" id="EPR33252.1"/>
    </source>
</evidence>
<protein>
    <submittedName>
        <fullName evidence="2">Stress protein</fullName>
    </submittedName>
</protein>
<dbReference type="InterPro" id="IPR029464">
    <property type="entry name" value="HSDR_N"/>
</dbReference>
<reference evidence="2 3" key="1">
    <citation type="journal article" date="2013" name="Genome Announc.">
        <title>Draft genome sequences for three mercury-methylating, sulfate-reducing bacteria.</title>
        <authorList>
            <person name="Brown S.D."/>
            <person name="Hurt R.A.Jr."/>
            <person name="Gilmour C.C."/>
            <person name="Elias D.A."/>
        </authorList>
    </citation>
    <scope>NUCLEOTIDE SEQUENCE [LARGE SCALE GENOMIC DNA]</scope>
    <source>
        <strain evidence="2 3">DSM 2059</strain>
    </source>
</reference>
<sequence length="290" mass="33247">MWTKCSNGECGFQFKVNENKFGQFINCKKCGNEFRATFSTDPPPTVNVIDEAEREKVPPDPKDTRKRTSPKEIMARQIDEIKQNIKEHIPMLDASLANKDNESDTRLILDRILQDVLNYRIEDIKTEQKIQGRKADYVLSVNGDDVMVIEAKRVTMGLSDKQIFQASSYGAYSGIRWALLTNAAVWQLYRISMSEKIETDLVFSIDLRDGLDEQEAQYFYLISKDGMSRKGLLENLWQRMSALCYENILTAIFTDGVISKIRATLTKDTGCRLTNDEVRDALEKRVFQIA</sequence>
<evidence type="ECO:0000259" key="1">
    <source>
        <dbReference type="Pfam" id="PF13588"/>
    </source>
</evidence>